<organism evidence="2 3">
    <name type="scientific">Panaeolus cyanescens</name>
    <dbReference type="NCBI Taxonomy" id="181874"/>
    <lineage>
        <taxon>Eukaryota</taxon>
        <taxon>Fungi</taxon>
        <taxon>Dikarya</taxon>
        <taxon>Basidiomycota</taxon>
        <taxon>Agaricomycotina</taxon>
        <taxon>Agaricomycetes</taxon>
        <taxon>Agaricomycetidae</taxon>
        <taxon>Agaricales</taxon>
        <taxon>Agaricineae</taxon>
        <taxon>Galeropsidaceae</taxon>
        <taxon>Panaeolus</taxon>
    </lineage>
</organism>
<dbReference type="Gene3D" id="3.40.50.300">
    <property type="entry name" value="P-loop containing nucleotide triphosphate hydrolases"/>
    <property type="match status" value="1"/>
</dbReference>
<reference evidence="2 3" key="1">
    <citation type="journal article" date="2018" name="Evol. Lett.">
        <title>Horizontal gene cluster transfer increased hallucinogenic mushroom diversity.</title>
        <authorList>
            <person name="Reynolds H.T."/>
            <person name="Vijayakumar V."/>
            <person name="Gluck-Thaler E."/>
            <person name="Korotkin H.B."/>
            <person name="Matheny P.B."/>
            <person name="Slot J.C."/>
        </authorList>
    </citation>
    <scope>NUCLEOTIDE SEQUENCE [LARGE SCALE GENOMIC DNA]</scope>
    <source>
        <strain evidence="2 3">2629</strain>
    </source>
</reference>
<feature type="domain" description="G" evidence="1">
    <location>
        <begin position="31"/>
        <end position="108"/>
    </location>
</feature>
<evidence type="ECO:0000259" key="1">
    <source>
        <dbReference type="Pfam" id="PF01926"/>
    </source>
</evidence>
<dbReference type="InterPro" id="IPR006073">
    <property type="entry name" value="GTP-bd"/>
</dbReference>
<keyword evidence="3" id="KW-1185">Reference proteome</keyword>
<dbReference type="EMBL" id="NHTK01001319">
    <property type="protein sequence ID" value="PPR00310.1"/>
    <property type="molecule type" value="Genomic_DNA"/>
</dbReference>
<accession>A0A409YBD9</accession>
<dbReference type="Pfam" id="PF01926">
    <property type="entry name" value="MMR_HSR1"/>
    <property type="match status" value="1"/>
</dbReference>
<protein>
    <recommendedName>
        <fullName evidence="1">G domain-containing protein</fullName>
    </recommendedName>
</protein>
<comment type="caution">
    <text evidence="2">The sequence shown here is derived from an EMBL/GenBank/DDBJ whole genome shotgun (WGS) entry which is preliminary data.</text>
</comment>
<name>A0A409YBD9_9AGAR</name>
<dbReference type="SUPFAM" id="SSF52540">
    <property type="entry name" value="P-loop containing nucleoside triphosphate hydrolases"/>
    <property type="match status" value="1"/>
</dbReference>
<dbReference type="AlphaFoldDB" id="A0A409YBD9"/>
<dbReference type="CDD" id="cd00882">
    <property type="entry name" value="Ras_like_GTPase"/>
    <property type="match status" value="1"/>
</dbReference>
<dbReference type="STRING" id="181874.A0A409YBD9"/>
<dbReference type="GO" id="GO:0005525">
    <property type="term" value="F:GTP binding"/>
    <property type="evidence" value="ECO:0007669"/>
    <property type="project" value="InterPro"/>
</dbReference>
<dbReference type="Proteomes" id="UP000284842">
    <property type="component" value="Unassembled WGS sequence"/>
</dbReference>
<evidence type="ECO:0000313" key="2">
    <source>
        <dbReference type="EMBL" id="PPR00310.1"/>
    </source>
</evidence>
<proteinExistence type="predicted"/>
<dbReference type="InParanoid" id="A0A409YBD9"/>
<gene>
    <name evidence="2" type="ORF">CVT24_004600</name>
</gene>
<dbReference type="OrthoDB" id="8954335at2759"/>
<dbReference type="InterPro" id="IPR027417">
    <property type="entry name" value="P-loop_NTPase"/>
</dbReference>
<evidence type="ECO:0000313" key="3">
    <source>
        <dbReference type="Proteomes" id="UP000284842"/>
    </source>
</evidence>
<sequence length="362" mass="41388">MEVFRDLEFTGTVSMNRYIKPLPSTFKSEVILLLGLTGTGKSNFLEALSGSSELKISGNSLESVTQDLTLYELVNVHYRSTGRKIFFIDCPGFCDDKTSEFKLIKMIQEWLNSTSRTKSRDIFADSDDRKIDTILYFHRITDKRLPSTHKETLRLISSLVGDPYQNQTSLAVVTTMWDTLWRPTQLQEAEIRFAQLKENLKEFLGPIANEALRFHNTQNSAFHIIDDVDFMCTSSGTWAAVRRGMHRPPLLIFSDKKLRNAPFAEQLAQLIHDRIARLEQSIRILDDDILQLEQDENRDSDVGARNELLGMKTRAQGALHIAIREKADLLAILEPARRPSIRRRVLGYIHDKFKLSSGSGER</sequence>